<organism evidence="1 2">
    <name type="scientific">Synaphobranchus kaupii</name>
    <name type="common">Kaup's arrowtooth eel</name>
    <dbReference type="NCBI Taxonomy" id="118154"/>
    <lineage>
        <taxon>Eukaryota</taxon>
        <taxon>Metazoa</taxon>
        <taxon>Chordata</taxon>
        <taxon>Craniata</taxon>
        <taxon>Vertebrata</taxon>
        <taxon>Euteleostomi</taxon>
        <taxon>Actinopterygii</taxon>
        <taxon>Neopterygii</taxon>
        <taxon>Teleostei</taxon>
        <taxon>Anguilliformes</taxon>
        <taxon>Synaphobranchidae</taxon>
        <taxon>Synaphobranchus</taxon>
    </lineage>
</organism>
<dbReference type="AlphaFoldDB" id="A0A9Q1EYA8"/>
<keyword evidence="2" id="KW-1185">Reference proteome</keyword>
<accession>A0A9Q1EYA8</accession>
<dbReference type="Proteomes" id="UP001152622">
    <property type="component" value="Chromosome 11"/>
</dbReference>
<proteinExistence type="predicted"/>
<dbReference type="EMBL" id="JAINUF010000011">
    <property type="protein sequence ID" value="KAJ8347295.1"/>
    <property type="molecule type" value="Genomic_DNA"/>
</dbReference>
<evidence type="ECO:0000313" key="1">
    <source>
        <dbReference type="EMBL" id="KAJ8347295.1"/>
    </source>
</evidence>
<gene>
    <name evidence="1" type="ORF">SKAU_G00286960</name>
</gene>
<evidence type="ECO:0000313" key="2">
    <source>
        <dbReference type="Proteomes" id="UP001152622"/>
    </source>
</evidence>
<protein>
    <submittedName>
        <fullName evidence="1">Uncharacterized protein</fullName>
    </submittedName>
</protein>
<sequence length="94" mass="10191">MPMGLLSQAQVVSLPTGVTAVVVEPPQTRDLASSSSHTGQDGLVQDTIQFLDLAVLTDQEQKSCPQQIPQRMALVPAEDRTTKANYSYHSWPPS</sequence>
<comment type="caution">
    <text evidence="1">The sequence shown here is derived from an EMBL/GenBank/DDBJ whole genome shotgun (WGS) entry which is preliminary data.</text>
</comment>
<reference evidence="1" key="1">
    <citation type="journal article" date="2023" name="Science">
        <title>Genome structures resolve the early diversification of teleost fishes.</title>
        <authorList>
            <person name="Parey E."/>
            <person name="Louis A."/>
            <person name="Montfort J."/>
            <person name="Bouchez O."/>
            <person name="Roques C."/>
            <person name="Iampietro C."/>
            <person name="Lluch J."/>
            <person name="Castinel A."/>
            <person name="Donnadieu C."/>
            <person name="Desvignes T."/>
            <person name="Floi Bucao C."/>
            <person name="Jouanno E."/>
            <person name="Wen M."/>
            <person name="Mejri S."/>
            <person name="Dirks R."/>
            <person name="Jansen H."/>
            <person name="Henkel C."/>
            <person name="Chen W.J."/>
            <person name="Zahm M."/>
            <person name="Cabau C."/>
            <person name="Klopp C."/>
            <person name="Thompson A.W."/>
            <person name="Robinson-Rechavi M."/>
            <person name="Braasch I."/>
            <person name="Lecointre G."/>
            <person name="Bobe J."/>
            <person name="Postlethwait J.H."/>
            <person name="Berthelot C."/>
            <person name="Roest Crollius H."/>
            <person name="Guiguen Y."/>
        </authorList>
    </citation>
    <scope>NUCLEOTIDE SEQUENCE</scope>
    <source>
        <strain evidence="1">WJC10195</strain>
    </source>
</reference>
<name>A0A9Q1EYA8_SYNKA</name>